<evidence type="ECO:0000256" key="2">
    <source>
        <dbReference type="ARBA" id="ARBA00023235"/>
    </source>
</evidence>
<feature type="signal peptide" evidence="3">
    <location>
        <begin position="1"/>
        <end position="25"/>
    </location>
</feature>
<keyword evidence="1" id="KW-0324">Glycolysis</keyword>
<dbReference type="InterPro" id="IPR001345">
    <property type="entry name" value="PG/BPGM_mutase_AS"/>
</dbReference>
<dbReference type="InterPro" id="IPR029033">
    <property type="entry name" value="His_PPase_superfam"/>
</dbReference>
<dbReference type="SUPFAM" id="SSF53254">
    <property type="entry name" value="Phosphoglycerate mutase-like"/>
    <property type="match status" value="1"/>
</dbReference>
<dbReference type="CDD" id="cd07040">
    <property type="entry name" value="HP"/>
    <property type="match status" value="1"/>
</dbReference>
<dbReference type="PANTHER" id="PTHR48100">
    <property type="entry name" value="BROAD-SPECIFICITY PHOSPHATASE YOR283W-RELATED"/>
    <property type="match status" value="1"/>
</dbReference>
<comment type="caution">
    <text evidence="4">The sequence shown here is derived from an EMBL/GenBank/DDBJ whole genome shotgun (WGS) entry which is preliminary data.</text>
</comment>
<evidence type="ECO:0000313" key="4">
    <source>
        <dbReference type="EMBL" id="MBZ2209486.1"/>
    </source>
</evidence>
<name>A0ABS7SU70_9BURK</name>
<dbReference type="InterPro" id="IPR013078">
    <property type="entry name" value="His_Pase_superF_clade-1"/>
</dbReference>
<dbReference type="RefSeq" id="WP_223469943.1">
    <property type="nucleotide sequence ID" value="NZ_JAFBIL020000008.1"/>
</dbReference>
<sequence>MATFTTRLLAAAALALAMLAPAASAAEPSVIYVVRHGEKTGNDGDPDLTAKGRIRAANIATMLKHTGIRRIYTSKTARTRQTAAPAAALLGLPVSEYDARQPEEMVEQLRLAGGNALVVGHSNTVGKLVSLLGGQPGSAIGDDEYDRLYQLVRGHDGSVTTILLSSPPAH</sequence>
<dbReference type="PROSITE" id="PS00175">
    <property type="entry name" value="PG_MUTASE"/>
    <property type="match status" value="1"/>
</dbReference>
<accession>A0ABS7SU70</accession>
<organism evidence="4 5">
    <name type="scientific">Massilia soli</name>
    <dbReference type="NCBI Taxonomy" id="2792854"/>
    <lineage>
        <taxon>Bacteria</taxon>
        <taxon>Pseudomonadati</taxon>
        <taxon>Pseudomonadota</taxon>
        <taxon>Betaproteobacteria</taxon>
        <taxon>Burkholderiales</taxon>
        <taxon>Oxalobacteraceae</taxon>
        <taxon>Telluria group</taxon>
        <taxon>Massilia</taxon>
    </lineage>
</organism>
<proteinExistence type="predicted"/>
<dbReference type="PANTHER" id="PTHR48100:SF1">
    <property type="entry name" value="HISTIDINE PHOSPHATASE FAMILY PROTEIN-RELATED"/>
    <property type="match status" value="1"/>
</dbReference>
<keyword evidence="2" id="KW-0413">Isomerase</keyword>
<feature type="chain" id="PRO_5045482842" evidence="3">
    <location>
        <begin position="26"/>
        <end position="170"/>
    </location>
</feature>
<protein>
    <submittedName>
        <fullName evidence="4">Histidine phosphatase family protein</fullName>
    </submittedName>
</protein>
<dbReference type="Pfam" id="PF00300">
    <property type="entry name" value="His_Phos_1"/>
    <property type="match status" value="1"/>
</dbReference>
<evidence type="ECO:0000256" key="3">
    <source>
        <dbReference type="SAM" id="SignalP"/>
    </source>
</evidence>
<dbReference type="SMART" id="SM00855">
    <property type="entry name" value="PGAM"/>
    <property type="match status" value="1"/>
</dbReference>
<dbReference type="Proteomes" id="UP000809349">
    <property type="component" value="Unassembled WGS sequence"/>
</dbReference>
<keyword evidence="3" id="KW-0732">Signal</keyword>
<gene>
    <name evidence="4" type="ORF">I4X03_019645</name>
</gene>
<evidence type="ECO:0000313" key="5">
    <source>
        <dbReference type="Proteomes" id="UP000809349"/>
    </source>
</evidence>
<dbReference type="Gene3D" id="3.40.50.1240">
    <property type="entry name" value="Phosphoglycerate mutase-like"/>
    <property type="match status" value="1"/>
</dbReference>
<dbReference type="EMBL" id="JAFBIL020000008">
    <property type="protein sequence ID" value="MBZ2209486.1"/>
    <property type="molecule type" value="Genomic_DNA"/>
</dbReference>
<reference evidence="4 5" key="1">
    <citation type="submission" date="2021-08" db="EMBL/GenBank/DDBJ databases">
        <title>Massilia sp. R798.</title>
        <authorList>
            <person name="Baek J.H."/>
            <person name="Jung H.S."/>
            <person name="Kim K.R."/>
            <person name="Jeon C.O."/>
        </authorList>
    </citation>
    <scope>NUCLEOTIDE SEQUENCE [LARGE SCALE GENOMIC DNA]</scope>
    <source>
        <strain evidence="4 5">R798</strain>
    </source>
</reference>
<keyword evidence="5" id="KW-1185">Reference proteome</keyword>
<dbReference type="InterPro" id="IPR050275">
    <property type="entry name" value="PGM_Phosphatase"/>
</dbReference>
<evidence type="ECO:0000256" key="1">
    <source>
        <dbReference type="ARBA" id="ARBA00023152"/>
    </source>
</evidence>